<dbReference type="AlphaFoldDB" id="A0A0E9SZD3"/>
<sequence>MHCICMQRICSEVLNMTTFIYITLVSPKHYGAYCILSSLAVEMLCTV</sequence>
<reference evidence="1" key="2">
    <citation type="journal article" date="2015" name="Fish Shellfish Immunol.">
        <title>Early steps in the European eel (Anguilla anguilla)-Vibrio vulnificus interaction in the gills: Role of the RtxA13 toxin.</title>
        <authorList>
            <person name="Callol A."/>
            <person name="Pajuelo D."/>
            <person name="Ebbesson L."/>
            <person name="Teles M."/>
            <person name="MacKenzie S."/>
            <person name="Amaro C."/>
        </authorList>
    </citation>
    <scope>NUCLEOTIDE SEQUENCE</scope>
</reference>
<proteinExistence type="predicted"/>
<name>A0A0E9SZD3_ANGAN</name>
<protein>
    <submittedName>
        <fullName evidence="1">Uncharacterized protein</fullName>
    </submittedName>
</protein>
<evidence type="ECO:0000313" key="1">
    <source>
        <dbReference type="EMBL" id="JAH46015.1"/>
    </source>
</evidence>
<reference evidence="1" key="1">
    <citation type="submission" date="2014-11" db="EMBL/GenBank/DDBJ databases">
        <authorList>
            <person name="Amaro Gonzalez C."/>
        </authorList>
    </citation>
    <scope>NUCLEOTIDE SEQUENCE</scope>
</reference>
<organism evidence="1">
    <name type="scientific">Anguilla anguilla</name>
    <name type="common">European freshwater eel</name>
    <name type="synonym">Muraena anguilla</name>
    <dbReference type="NCBI Taxonomy" id="7936"/>
    <lineage>
        <taxon>Eukaryota</taxon>
        <taxon>Metazoa</taxon>
        <taxon>Chordata</taxon>
        <taxon>Craniata</taxon>
        <taxon>Vertebrata</taxon>
        <taxon>Euteleostomi</taxon>
        <taxon>Actinopterygii</taxon>
        <taxon>Neopterygii</taxon>
        <taxon>Teleostei</taxon>
        <taxon>Anguilliformes</taxon>
        <taxon>Anguillidae</taxon>
        <taxon>Anguilla</taxon>
    </lineage>
</organism>
<dbReference type="EMBL" id="GBXM01062562">
    <property type="protein sequence ID" value="JAH46015.1"/>
    <property type="molecule type" value="Transcribed_RNA"/>
</dbReference>
<accession>A0A0E9SZD3</accession>